<dbReference type="OrthoDB" id="155387at2759"/>
<organism evidence="1 2">
    <name type="scientific">Cuscuta campestris</name>
    <dbReference type="NCBI Taxonomy" id="132261"/>
    <lineage>
        <taxon>Eukaryota</taxon>
        <taxon>Viridiplantae</taxon>
        <taxon>Streptophyta</taxon>
        <taxon>Embryophyta</taxon>
        <taxon>Tracheophyta</taxon>
        <taxon>Spermatophyta</taxon>
        <taxon>Magnoliopsida</taxon>
        <taxon>eudicotyledons</taxon>
        <taxon>Gunneridae</taxon>
        <taxon>Pentapetalae</taxon>
        <taxon>asterids</taxon>
        <taxon>lamiids</taxon>
        <taxon>Solanales</taxon>
        <taxon>Convolvulaceae</taxon>
        <taxon>Cuscuteae</taxon>
        <taxon>Cuscuta</taxon>
        <taxon>Cuscuta subgen. Grammica</taxon>
        <taxon>Cuscuta sect. Cleistogrammica</taxon>
    </lineage>
</organism>
<reference evidence="1 2" key="1">
    <citation type="submission" date="2018-04" db="EMBL/GenBank/DDBJ databases">
        <authorList>
            <person name="Vogel A."/>
        </authorList>
    </citation>
    <scope>NUCLEOTIDE SEQUENCE [LARGE SCALE GENOMIC DNA]</scope>
</reference>
<dbReference type="Gene3D" id="3.30.420.10">
    <property type="entry name" value="Ribonuclease H-like superfamily/Ribonuclease H"/>
    <property type="match status" value="1"/>
</dbReference>
<dbReference type="EMBL" id="OOIL02002358">
    <property type="protein sequence ID" value="VFQ82503.1"/>
    <property type="molecule type" value="Genomic_DNA"/>
</dbReference>
<gene>
    <name evidence="1" type="ORF">CCAM_LOCUS24279</name>
</gene>
<evidence type="ECO:0000313" key="2">
    <source>
        <dbReference type="Proteomes" id="UP000595140"/>
    </source>
</evidence>
<dbReference type="AlphaFoldDB" id="A0A484M110"/>
<dbReference type="PANTHER" id="PTHR47169:SF2">
    <property type="entry name" value="OS01G0541250 PROTEIN"/>
    <property type="match status" value="1"/>
</dbReference>
<protein>
    <submittedName>
        <fullName evidence="1">Uncharacterized protein</fullName>
    </submittedName>
</protein>
<accession>A0A484M110</accession>
<dbReference type="InterPro" id="IPR036397">
    <property type="entry name" value="RNaseH_sf"/>
</dbReference>
<name>A0A484M110_9ASTE</name>
<sequence length="241" mass="27111">MAVDFEKMAALPFNRRKNMRALGYGMGVSKSTVHRWLKLKQIRRHSNAIKPLLCEPAAVGRPRYGEHGEVLWDGKIGIFPFIYEAAAQRSSKNRPAGTMEVKAIPIINRDVMKEMLLTGHEGHWNIELKFQPPNSPDLNVLDLGFFRSIDTLQDQAAPRSLADLVLAVTTAFEELSHDTLNRVFLTLQGVMGEVLQNKGGNQFKIPHMNKTKMAREGTLPQNLGVSPEVYHTARVYLQGHM</sequence>
<proteinExistence type="predicted"/>
<keyword evidence="2" id="KW-1185">Reference proteome</keyword>
<dbReference type="GO" id="GO:0003676">
    <property type="term" value="F:nucleic acid binding"/>
    <property type="evidence" value="ECO:0007669"/>
    <property type="project" value="InterPro"/>
</dbReference>
<evidence type="ECO:0000313" key="1">
    <source>
        <dbReference type="EMBL" id="VFQ82503.1"/>
    </source>
</evidence>
<dbReference type="PANTHER" id="PTHR47169">
    <property type="entry name" value="OS01G0541250 PROTEIN"/>
    <property type="match status" value="1"/>
</dbReference>
<dbReference type="Proteomes" id="UP000595140">
    <property type="component" value="Unassembled WGS sequence"/>
</dbReference>